<sequence length="146" mass="16085">MVEDFKSVTGTIKMLGNSIVTRQAQNYSIIEIEDVNGKMLALQNVAVGNILDNYLRLGEKLEIKLVKAKIFSKLFGDAVYVYGVRREGGAIVSHIPSTFSSKRNLNIFLGLLCFAGGVTIPLGIYFLWRAIKQSKVLGQMKVETAA</sequence>
<dbReference type="EMBL" id="JAGSPJ010000001">
    <property type="protein sequence ID" value="MBR7799004.1"/>
    <property type="molecule type" value="Genomic_DNA"/>
</dbReference>
<keyword evidence="1" id="KW-1133">Transmembrane helix</keyword>
<evidence type="ECO:0000313" key="2">
    <source>
        <dbReference type="EMBL" id="MBR7799004.1"/>
    </source>
</evidence>
<evidence type="ECO:0000256" key="1">
    <source>
        <dbReference type="SAM" id="Phobius"/>
    </source>
</evidence>
<dbReference type="Proteomes" id="UP000678545">
    <property type="component" value="Unassembled WGS sequence"/>
</dbReference>
<proteinExistence type="predicted"/>
<protein>
    <submittedName>
        <fullName evidence="2">Uncharacterized protein</fullName>
    </submittedName>
</protein>
<gene>
    <name evidence="2" type="ORF">KDM90_03250</name>
</gene>
<dbReference type="RefSeq" id="WP_212674117.1">
    <property type="nucleotide sequence ID" value="NZ_JAGSPJ010000001.1"/>
</dbReference>
<name>A0A941E1N2_9BURK</name>
<dbReference type="AlphaFoldDB" id="A0A941E1N2"/>
<feature type="transmembrane region" description="Helical" evidence="1">
    <location>
        <begin position="107"/>
        <end position="128"/>
    </location>
</feature>
<keyword evidence="3" id="KW-1185">Reference proteome</keyword>
<organism evidence="2 3">
    <name type="scientific">Undibacterium fentianense</name>
    <dbReference type="NCBI Taxonomy" id="2828728"/>
    <lineage>
        <taxon>Bacteria</taxon>
        <taxon>Pseudomonadati</taxon>
        <taxon>Pseudomonadota</taxon>
        <taxon>Betaproteobacteria</taxon>
        <taxon>Burkholderiales</taxon>
        <taxon>Oxalobacteraceae</taxon>
        <taxon>Undibacterium</taxon>
    </lineage>
</organism>
<evidence type="ECO:0000313" key="3">
    <source>
        <dbReference type="Proteomes" id="UP000678545"/>
    </source>
</evidence>
<keyword evidence="1" id="KW-0472">Membrane</keyword>
<reference evidence="2" key="1">
    <citation type="submission" date="2021-04" db="EMBL/GenBank/DDBJ databases">
        <title>novel species isolated from subtropical streams in China.</title>
        <authorList>
            <person name="Lu H."/>
        </authorList>
    </citation>
    <scope>NUCLEOTIDE SEQUENCE</scope>
    <source>
        <strain evidence="2">FT137W</strain>
    </source>
</reference>
<keyword evidence="1" id="KW-0812">Transmembrane</keyword>
<accession>A0A941E1N2</accession>
<comment type="caution">
    <text evidence="2">The sequence shown here is derived from an EMBL/GenBank/DDBJ whole genome shotgun (WGS) entry which is preliminary data.</text>
</comment>